<accession>N8ZIL0</accession>
<evidence type="ECO:0000313" key="1">
    <source>
        <dbReference type="EMBL" id="ENV33569.1"/>
    </source>
</evidence>
<dbReference type="GeneID" id="84212013"/>
<dbReference type="AlphaFoldDB" id="N8ZIL0"/>
<dbReference type="PATRIC" id="fig|1120926.3.peg.2201"/>
<dbReference type="EMBL" id="APPN01000068">
    <property type="protein sequence ID" value="ENV33569.1"/>
    <property type="molecule type" value="Genomic_DNA"/>
</dbReference>
<name>N8ZIL0_9GAMM</name>
<dbReference type="HOGENOM" id="CLU_3211121_0_0_6"/>
<organism evidence="1 2">
    <name type="scientific">Acinetobacter gerneri DSM 14967 = CIP 107464 = MTCC 9824</name>
    <dbReference type="NCBI Taxonomy" id="1120926"/>
    <lineage>
        <taxon>Bacteria</taxon>
        <taxon>Pseudomonadati</taxon>
        <taxon>Pseudomonadota</taxon>
        <taxon>Gammaproteobacteria</taxon>
        <taxon>Moraxellales</taxon>
        <taxon>Moraxellaceae</taxon>
        <taxon>Acinetobacter</taxon>
    </lineage>
</organism>
<proteinExistence type="predicted"/>
<sequence length="44" mass="5158">MTEDFWIYKKDGEDDIESLCAIGLDDPKKIADAYDLEWHPDLIE</sequence>
<comment type="caution">
    <text evidence="1">The sequence shown here is derived from an EMBL/GenBank/DDBJ whole genome shotgun (WGS) entry which is preliminary data.</text>
</comment>
<dbReference type="Proteomes" id="UP000013117">
    <property type="component" value="Unassembled WGS sequence"/>
</dbReference>
<reference evidence="1 2" key="1">
    <citation type="submission" date="2013-02" db="EMBL/GenBank/DDBJ databases">
        <title>The Genome Sequence of Acinetobacter gerneri CIP 107464.</title>
        <authorList>
            <consortium name="The Broad Institute Genome Sequencing Platform"/>
            <consortium name="The Broad Institute Genome Sequencing Center for Infectious Disease"/>
            <person name="Cerqueira G."/>
            <person name="Feldgarden M."/>
            <person name="Courvalin P."/>
            <person name="Perichon B."/>
            <person name="Grillot-Courvalin C."/>
            <person name="Clermont D."/>
            <person name="Rocha E."/>
            <person name="Yoon E.-J."/>
            <person name="Nemec A."/>
            <person name="Walker B."/>
            <person name="Young S.K."/>
            <person name="Zeng Q."/>
            <person name="Gargeya S."/>
            <person name="Fitzgerald M."/>
            <person name="Haas B."/>
            <person name="Abouelleil A."/>
            <person name="Alvarado L."/>
            <person name="Arachchi H.M."/>
            <person name="Berlin A.M."/>
            <person name="Chapman S.B."/>
            <person name="Dewar J."/>
            <person name="Goldberg J."/>
            <person name="Griggs A."/>
            <person name="Gujja S."/>
            <person name="Hansen M."/>
            <person name="Howarth C."/>
            <person name="Imamovic A."/>
            <person name="Larimer J."/>
            <person name="McCowan C."/>
            <person name="Murphy C."/>
            <person name="Neiman D."/>
            <person name="Pearson M."/>
            <person name="Priest M."/>
            <person name="Roberts A."/>
            <person name="Saif S."/>
            <person name="Shea T."/>
            <person name="Sisk P."/>
            <person name="Sykes S."/>
            <person name="Wortman J."/>
            <person name="Nusbaum C."/>
            <person name="Birren B."/>
        </authorList>
    </citation>
    <scope>NUCLEOTIDE SEQUENCE [LARGE SCALE GENOMIC DNA]</scope>
    <source>
        <strain evidence="1 2">CIP 107464</strain>
    </source>
</reference>
<keyword evidence="2" id="KW-1185">Reference proteome</keyword>
<gene>
    <name evidence="1" type="ORF">F960_02281</name>
</gene>
<evidence type="ECO:0000313" key="2">
    <source>
        <dbReference type="Proteomes" id="UP000013117"/>
    </source>
</evidence>
<protein>
    <submittedName>
        <fullName evidence="1">Uncharacterized protein</fullName>
    </submittedName>
</protein>
<dbReference type="RefSeq" id="WP_004863482.1">
    <property type="nucleotide sequence ID" value="NZ_ASYY01000103.1"/>
</dbReference>
<dbReference type="STRING" id="202952.GCA_000747725_00627"/>